<evidence type="ECO:0000256" key="3">
    <source>
        <dbReference type="ARBA" id="ARBA00022801"/>
    </source>
</evidence>
<organism evidence="7 8">
    <name type="scientific">Rhodotorula mucilaginosa</name>
    <name type="common">Yeast</name>
    <name type="synonym">Rhodotorula rubra</name>
    <dbReference type="NCBI Taxonomy" id="5537"/>
    <lineage>
        <taxon>Eukaryota</taxon>
        <taxon>Fungi</taxon>
        <taxon>Dikarya</taxon>
        <taxon>Basidiomycota</taxon>
        <taxon>Pucciniomycotina</taxon>
        <taxon>Microbotryomycetes</taxon>
        <taxon>Sporidiobolales</taxon>
        <taxon>Sporidiobolaceae</taxon>
        <taxon>Rhodotorula</taxon>
    </lineage>
</organism>
<feature type="compositionally biased region" description="Low complexity" evidence="5">
    <location>
        <begin position="194"/>
        <end position="205"/>
    </location>
</feature>
<dbReference type="GO" id="GO:0005737">
    <property type="term" value="C:cytoplasm"/>
    <property type="evidence" value="ECO:0007669"/>
    <property type="project" value="UniProtKB-SubCell"/>
</dbReference>
<comment type="caution">
    <text evidence="7">The sequence shown here is derived from an EMBL/GenBank/DDBJ whole genome shotgun (WGS) entry which is preliminary data.</text>
</comment>
<keyword evidence="2" id="KW-0963">Cytoplasm</keyword>
<gene>
    <name evidence="7" type="ORF">C6P46_004024</name>
</gene>
<protein>
    <recommendedName>
        <fullName evidence="6">HBS1-like protein N-terminal domain-containing protein</fullName>
    </recommendedName>
</protein>
<comment type="subcellular location">
    <subcellularLocation>
        <location evidence="1">Cytoplasm</location>
    </subcellularLocation>
</comment>
<dbReference type="InterPro" id="IPR015033">
    <property type="entry name" value="HBS1-like_N"/>
</dbReference>
<dbReference type="GO" id="GO:0016787">
    <property type="term" value="F:hydrolase activity"/>
    <property type="evidence" value="ECO:0007669"/>
    <property type="project" value="UniProtKB-KW"/>
</dbReference>
<feature type="compositionally biased region" description="Low complexity" evidence="5">
    <location>
        <begin position="390"/>
        <end position="406"/>
    </location>
</feature>
<dbReference type="Proteomes" id="UP000777482">
    <property type="component" value="Unassembled WGS sequence"/>
</dbReference>
<feature type="compositionally biased region" description="Low complexity" evidence="5">
    <location>
        <begin position="219"/>
        <end position="246"/>
    </location>
</feature>
<evidence type="ECO:0000313" key="7">
    <source>
        <dbReference type="EMBL" id="KAG0661427.1"/>
    </source>
</evidence>
<evidence type="ECO:0000313" key="8">
    <source>
        <dbReference type="Proteomes" id="UP000777482"/>
    </source>
</evidence>
<dbReference type="OrthoDB" id="342024at2759"/>
<name>A0A9P6W1X3_RHOMI</name>
<feature type="compositionally biased region" description="Polar residues" evidence="5">
    <location>
        <begin position="290"/>
        <end position="304"/>
    </location>
</feature>
<accession>A0A9P6W1X3</accession>
<dbReference type="Pfam" id="PF08938">
    <property type="entry name" value="HBS1_N"/>
    <property type="match status" value="1"/>
</dbReference>
<feature type="region of interest" description="Disordered" evidence="5">
    <location>
        <begin position="388"/>
        <end position="430"/>
    </location>
</feature>
<keyword evidence="4" id="KW-0648">Protein biosynthesis</keyword>
<sequence>MSRHRAVKNLDLADELDDGAFDGNDDYYEDMTSEQQGPSIIPAPPAWNLHAQLNPLRHAAQMAHAFSQVQAVLGTDSPISDKQIRDALWDSYFDVDGSIAHLLDEQHKKEVRKQKEQGEAPSLQSPPSPPPPAEGDLVENSGADTDMHEGPALTARDGTDALPPTAELASLSLRTPSSSSASADGQGGSPAPAPKNKLAAKMAANKAKRSLAVPPPAPAAVGAGAADGVNPQPAAESAAAAQQQQQPEKKLSKLQQKMLAAKAAKATAAAANAGAGAGAVPVPAKPGATDVSSPSAADQPPTASSEEETPDALPTMVLDGLPPRTSAAAATATAPDLALSASPSAFASALAPAAVVVTAVPALSTMLAPLATPVLFGPSPDDKVLEARKGTALAGAGAGTGSRTNGTGTGSGAGGPRRPIGVAVPGAGRR</sequence>
<proteinExistence type="predicted"/>
<dbReference type="GO" id="GO:0006412">
    <property type="term" value="P:translation"/>
    <property type="evidence" value="ECO:0007669"/>
    <property type="project" value="UniProtKB-KW"/>
</dbReference>
<keyword evidence="3" id="KW-0378">Hydrolase</keyword>
<evidence type="ECO:0000256" key="2">
    <source>
        <dbReference type="ARBA" id="ARBA00022490"/>
    </source>
</evidence>
<evidence type="ECO:0000256" key="4">
    <source>
        <dbReference type="ARBA" id="ARBA00022917"/>
    </source>
</evidence>
<reference evidence="7 8" key="1">
    <citation type="submission" date="2020-11" db="EMBL/GenBank/DDBJ databases">
        <title>Kefir isolates.</title>
        <authorList>
            <person name="Marcisauskas S."/>
            <person name="Kim Y."/>
            <person name="Blasche S."/>
        </authorList>
    </citation>
    <scope>NUCLEOTIDE SEQUENCE [LARGE SCALE GENOMIC DNA]</scope>
    <source>
        <strain evidence="7 8">KR</strain>
    </source>
</reference>
<keyword evidence="8" id="KW-1185">Reference proteome</keyword>
<feature type="compositionally biased region" description="Low complexity" evidence="5">
    <location>
        <begin position="325"/>
        <end position="335"/>
    </location>
</feature>
<evidence type="ECO:0000256" key="1">
    <source>
        <dbReference type="ARBA" id="ARBA00004496"/>
    </source>
</evidence>
<dbReference type="AlphaFoldDB" id="A0A9P6W1X3"/>
<evidence type="ECO:0000256" key="5">
    <source>
        <dbReference type="SAM" id="MobiDB-lite"/>
    </source>
</evidence>
<feature type="compositionally biased region" description="Low complexity" evidence="5">
    <location>
        <begin position="253"/>
        <end position="289"/>
    </location>
</feature>
<feature type="region of interest" description="Disordered" evidence="5">
    <location>
        <begin position="109"/>
        <end position="335"/>
    </location>
</feature>
<dbReference type="EMBL" id="PUHQ01000035">
    <property type="protein sequence ID" value="KAG0661427.1"/>
    <property type="molecule type" value="Genomic_DNA"/>
</dbReference>
<feature type="compositionally biased region" description="Low complexity" evidence="5">
    <location>
        <begin position="168"/>
        <end position="184"/>
    </location>
</feature>
<feature type="domain" description="HBS1-like protein N-terminal" evidence="6">
    <location>
        <begin position="25"/>
        <end position="110"/>
    </location>
</feature>
<feature type="compositionally biased region" description="Pro residues" evidence="5">
    <location>
        <begin position="124"/>
        <end position="133"/>
    </location>
</feature>
<evidence type="ECO:0000259" key="6">
    <source>
        <dbReference type="Pfam" id="PF08938"/>
    </source>
</evidence>
<feature type="compositionally biased region" description="Basic and acidic residues" evidence="5">
    <location>
        <begin position="109"/>
        <end position="118"/>
    </location>
</feature>